<dbReference type="EMBL" id="ML170170">
    <property type="protein sequence ID" value="TDL23567.1"/>
    <property type="molecule type" value="Genomic_DNA"/>
</dbReference>
<evidence type="ECO:0000313" key="1">
    <source>
        <dbReference type="EMBL" id="TDL23567.1"/>
    </source>
</evidence>
<dbReference type="AlphaFoldDB" id="A0A4Y7Q7E5"/>
<reference evidence="1 2" key="1">
    <citation type="submission" date="2018-06" db="EMBL/GenBank/DDBJ databases">
        <title>A transcriptomic atlas of mushroom development highlights an independent origin of complex multicellularity.</title>
        <authorList>
            <consortium name="DOE Joint Genome Institute"/>
            <person name="Krizsan K."/>
            <person name="Almasi E."/>
            <person name="Merenyi Z."/>
            <person name="Sahu N."/>
            <person name="Viragh M."/>
            <person name="Koszo T."/>
            <person name="Mondo S."/>
            <person name="Kiss B."/>
            <person name="Balint B."/>
            <person name="Kues U."/>
            <person name="Barry K."/>
            <person name="Hegedus J.C."/>
            <person name="Henrissat B."/>
            <person name="Johnson J."/>
            <person name="Lipzen A."/>
            <person name="Ohm R."/>
            <person name="Nagy I."/>
            <person name="Pangilinan J."/>
            <person name="Yan J."/>
            <person name="Xiong Y."/>
            <person name="Grigoriev I.V."/>
            <person name="Hibbett D.S."/>
            <person name="Nagy L.G."/>
        </authorList>
    </citation>
    <scope>NUCLEOTIDE SEQUENCE [LARGE SCALE GENOMIC DNA]</scope>
    <source>
        <strain evidence="1 2">SZMC22713</strain>
    </source>
</reference>
<dbReference type="OrthoDB" id="2751409at2759"/>
<evidence type="ECO:0000313" key="2">
    <source>
        <dbReference type="Proteomes" id="UP000294933"/>
    </source>
</evidence>
<protein>
    <recommendedName>
        <fullName evidence="3">F-box domain-containing protein</fullName>
    </recommendedName>
</protein>
<keyword evidence="2" id="KW-1185">Reference proteome</keyword>
<dbReference type="Proteomes" id="UP000294933">
    <property type="component" value="Unassembled WGS sequence"/>
</dbReference>
<accession>A0A4Y7Q7E5</accession>
<evidence type="ECO:0008006" key="3">
    <source>
        <dbReference type="Google" id="ProtNLM"/>
    </source>
</evidence>
<organism evidence="1 2">
    <name type="scientific">Rickenella mellea</name>
    <dbReference type="NCBI Taxonomy" id="50990"/>
    <lineage>
        <taxon>Eukaryota</taxon>
        <taxon>Fungi</taxon>
        <taxon>Dikarya</taxon>
        <taxon>Basidiomycota</taxon>
        <taxon>Agaricomycotina</taxon>
        <taxon>Agaricomycetes</taxon>
        <taxon>Hymenochaetales</taxon>
        <taxon>Rickenellaceae</taxon>
        <taxon>Rickenella</taxon>
    </lineage>
</organism>
<proteinExistence type="predicted"/>
<sequence>MMLLCSPVEVLAQMIEKLDLRSILRCRQVNVFQSHSELLTVANLLVKSKVCKLLLRVVDSSISIQYAIELFASGVLDNASSTTLNKAQRLTTLRKLNTAWKYLHLPSNSVKIPNKNLTTAYEVSGGLFIQ</sequence>
<name>A0A4Y7Q7E5_9AGAM</name>
<dbReference type="VEuPathDB" id="FungiDB:BD410DRAFT_839034"/>
<gene>
    <name evidence="1" type="ORF">BD410DRAFT_839034</name>
</gene>